<dbReference type="OrthoDB" id="1423961at2"/>
<gene>
    <name evidence="2" type="ORF">SAMN02745146_2687</name>
</gene>
<dbReference type="SUPFAM" id="SSF51182">
    <property type="entry name" value="RmlC-like cupins"/>
    <property type="match status" value="1"/>
</dbReference>
<sequence length="185" mass="20552">MKRRNFVLSGMTMPFVFLADRAGETSTRQAGFRVKAGEGRYHGHIQLSGINTNILDVKVSGKDTQGNLAIFEQTSLSPGKGAPLHIHPGQDEIFYVLEGNYYFQVGQEKYSLTTGECIFLPRKVPHSWLQMSEKGRMTVTLQPAGKLEEFFVALAAFPAPPNPDELARLFATHEMQLVGPLVSQR</sequence>
<name>A0A1M6HXB7_9BACT</name>
<dbReference type="PANTHER" id="PTHR36440:SF1">
    <property type="entry name" value="PUTATIVE (AFU_ORTHOLOGUE AFUA_8G07350)-RELATED"/>
    <property type="match status" value="1"/>
</dbReference>
<dbReference type="InterPro" id="IPR014710">
    <property type="entry name" value="RmlC-like_jellyroll"/>
</dbReference>
<organism evidence="2 3">
    <name type="scientific">Hymenobacter daecheongensis DSM 21074</name>
    <dbReference type="NCBI Taxonomy" id="1121955"/>
    <lineage>
        <taxon>Bacteria</taxon>
        <taxon>Pseudomonadati</taxon>
        <taxon>Bacteroidota</taxon>
        <taxon>Cytophagia</taxon>
        <taxon>Cytophagales</taxon>
        <taxon>Hymenobacteraceae</taxon>
        <taxon>Hymenobacter</taxon>
    </lineage>
</organism>
<dbReference type="InterPro" id="IPR013096">
    <property type="entry name" value="Cupin_2"/>
</dbReference>
<proteinExistence type="predicted"/>
<dbReference type="STRING" id="1121955.SAMN02745146_2687"/>
<keyword evidence="3" id="KW-1185">Reference proteome</keyword>
<dbReference type="InterPro" id="IPR053146">
    <property type="entry name" value="QDO-like"/>
</dbReference>
<evidence type="ECO:0000313" key="3">
    <source>
        <dbReference type="Proteomes" id="UP000184418"/>
    </source>
</evidence>
<dbReference type="Gene3D" id="2.60.120.10">
    <property type="entry name" value="Jelly Rolls"/>
    <property type="match status" value="1"/>
</dbReference>
<reference evidence="2 3" key="1">
    <citation type="submission" date="2016-11" db="EMBL/GenBank/DDBJ databases">
        <authorList>
            <person name="Jaros S."/>
            <person name="Januszkiewicz K."/>
            <person name="Wedrychowicz H."/>
        </authorList>
    </citation>
    <scope>NUCLEOTIDE SEQUENCE [LARGE SCALE GENOMIC DNA]</scope>
    <source>
        <strain evidence="2 3">DSM 21074</strain>
    </source>
</reference>
<dbReference type="Proteomes" id="UP000184418">
    <property type="component" value="Unassembled WGS sequence"/>
</dbReference>
<evidence type="ECO:0000313" key="2">
    <source>
        <dbReference type="EMBL" id="SHJ26835.1"/>
    </source>
</evidence>
<protein>
    <submittedName>
        <fullName evidence="2">Cupin domain protein</fullName>
    </submittedName>
</protein>
<dbReference type="RefSeq" id="WP_073110153.1">
    <property type="nucleotide sequence ID" value="NZ_FQYN01000005.1"/>
</dbReference>
<dbReference type="InterPro" id="IPR011051">
    <property type="entry name" value="RmlC_Cupin_sf"/>
</dbReference>
<accession>A0A1M6HXB7</accession>
<evidence type="ECO:0000259" key="1">
    <source>
        <dbReference type="Pfam" id="PF07883"/>
    </source>
</evidence>
<dbReference type="PANTHER" id="PTHR36440">
    <property type="entry name" value="PUTATIVE (AFU_ORTHOLOGUE AFUA_8G07350)-RELATED"/>
    <property type="match status" value="1"/>
</dbReference>
<feature type="domain" description="Cupin type-2" evidence="1">
    <location>
        <begin position="76"/>
        <end position="136"/>
    </location>
</feature>
<dbReference type="EMBL" id="FQYN01000005">
    <property type="protein sequence ID" value="SHJ26835.1"/>
    <property type="molecule type" value="Genomic_DNA"/>
</dbReference>
<dbReference type="Pfam" id="PF07883">
    <property type="entry name" value="Cupin_2"/>
    <property type="match status" value="1"/>
</dbReference>
<dbReference type="AlphaFoldDB" id="A0A1M6HXB7"/>